<comment type="similarity">
    <text evidence="3 9">Belongs to the NadC/ModD family.</text>
</comment>
<keyword evidence="5" id="KW-0662">Pyridine nucleotide biosynthesis</keyword>
<keyword evidence="7 9" id="KW-0808">Transferase</keyword>
<dbReference type="InterPro" id="IPR037128">
    <property type="entry name" value="Quinolinate_PRibosylTase_N_sf"/>
</dbReference>
<dbReference type="CDD" id="cd01572">
    <property type="entry name" value="QPRTase"/>
    <property type="match status" value="1"/>
</dbReference>
<comment type="pathway">
    <text evidence="2">Cofactor biosynthesis; NAD(+) biosynthesis; nicotinate D-ribonucleotide from quinolinate: step 1/1.</text>
</comment>
<dbReference type="InterPro" id="IPR013785">
    <property type="entry name" value="Aldolase_TIM"/>
</dbReference>
<evidence type="ECO:0000313" key="12">
    <source>
        <dbReference type="EMBL" id="UOF01417.1"/>
    </source>
</evidence>
<dbReference type="Pfam" id="PF02749">
    <property type="entry name" value="QRPTase_N"/>
    <property type="match status" value="1"/>
</dbReference>
<dbReference type="Gene3D" id="3.90.1170.20">
    <property type="entry name" value="Quinolinate phosphoribosyl transferase, N-terminal domain"/>
    <property type="match status" value="1"/>
</dbReference>
<protein>
    <recommendedName>
        <fullName evidence="4">nicotinate-nucleotide diphosphorylase (carboxylating)</fullName>
        <ecNumber evidence="4">2.4.2.19</ecNumber>
    </recommendedName>
    <alternativeName>
        <fullName evidence="8">Quinolinate phosphoribosyltransferase [decarboxylating]</fullName>
    </alternativeName>
</protein>
<dbReference type="SUPFAM" id="SSF51690">
    <property type="entry name" value="Nicotinate/Quinolinate PRTase C-terminal domain-like"/>
    <property type="match status" value="1"/>
</dbReference>
<evidence type="ECO:0000256" key="8">
    <source>
        <dbReference type="ARBA" id="ARBA00033102"/>
    </source>
</evidence>
<gene>
    <name evidence="12" type="primary">nadC</name>
    <name evidence="12" type="ORF">MNR06_00425</name>
</gene>
<evidence type="ECO:0000256" key="1">
    <source>
        <dbReference type="ARBA" id="ARBA00003237"/>
    </source>
</evidence>
<dbReference type="PANTHER" id="PTHR32179:SF3">
    <property type="entry name" value="NICOTINATE-NUCLEOTIDE PYROPHOSPHORYLASE [CARBOXYLATING]"/>
    <property type="match status" value="1"/>
</dbReference>
<comment type="function">
    <text evidence="1">Involved in the catabolism of quinolinic acid (QA).</text>
</comment>
<dbReference type="PIRSF" id="PIRSF006250">
    <property type="entry name" value="NadC_ModD"/>
    <property type="match status" value="1"/>
</dbReference>
<keyword evidence="13" id="KW-1185">Reference proteome</keyword>
<evidence type="ECO:0000256" key="3">
    <source>
        <dbReference type="ARBA" id="ARBA00009400"/>
    </source>
</evidence>
<dbReference type="Pfam" id="PF01729">
    <property type="entry name" value="QRPTase_C"/>
    <property type="match status" value="1"/>
</dbReference>
<dbReference type="InterPro" id="IPR004393">
    <property type="entry name" value="NadC"/>
</dbReference>
<dbReference type="InterPro" id="IPR022412">
    <property type="entry name" value="Quinolinate_PRibosylTrfase_N"/>
</dbReference>
<proteinExistence type="inferred from homology"/>
<dbReference type="NCBIfam" id="TIGR00078">
    <property type="entry name" value="nadC"/>
    <property type="match status" value="1"/>
</dbReference>
<dbReference type="EMBL" id="CP093442">
    <property type="protein sequence ID" value="UOF01417.1"/>
    <property type="molecule type" value="Genomic_DNA"/>
</dbReference>
<evidence type="ECO:0000256" key="6">
    <source>
        <dbReference type="ARBA" id="ARBA00022676"/>
    </source>
</evidence>
<dbReference type="InterPro" id="IPR002638">
    <property type="entry name" value="Quinolinate_PRibosylTrfase_C"/>
</dbReference>
<accession>A0ABY4C8V1</accession>
<dbReference type="GO" id="GO:0004514">
    <property type="term" value="F:nicotinate-nucleotide diphosphorylase (carboxylating) activity"/>
    <property type="evidence" value="ECO:0007669"/>
    <property type="project" value="UniProtKB-EC"/>
</dbReference>
<organism evidence="12 13">
    <name type="scientific">Bdellovibrio reynosensis</name>
    <dbReference type="NCBI Taxonomy" id="2835041"/>
    <lineage>
        <taxon>Bacteria</taxon>
        <taxon>Pseudomonadati</taxon>
        <taxon>Bdellovibrionota</taxon>
        <taxon>Bdellovibrionia</taxon>
        <taxon>Bdellovibrionales</taxon>
        <taxon>Pseudobdellovibrionaceae</taxon>
        <taxon>Bdellovibrio</taxon>
    </lineage>
</organism>
<keyword evidence="6 9" id="KW-0328">Glycosyltransferase</keyword>
<name>A0ABY4C8V1_9BACT</name>
<dbReference type="InterPro" id="IPR027277">
    <property type="entry name" value="NadC/ModD"/>
</dbReference>
<reference evidence="12" key="1">
    <citation type="submission" date="2022-03" db="EMBL/GenBank/DDBJ databases">
        <title>Genome Identification and Characterization of new species Bdellovibrio reynosense LBG001 sp. nov. from a Mexico soil sample.</title>
        <authorList>
            <person name="Camilli A."/>
            <person name="Ajao Y."/>
            <person name="Guo X."/>
        </authorList>
    </citation>
    <scope>NUCLEOTIDE SEQUENCE</scope>
    <source>
        <strain evidence="12">LBG001</strain>
    </source>
</reference>
<dbReference type="InterPro" id="IPR036068">
    <property type="entry name" value="Nicotinate_pribotase-like_C"/>
</dbReference>
<dbReference type="Gene3D" id="3.20.20.70">
    <property type="entry name" value="Aldolase class I"/>
    <property type="match status" value="1"/>
</dbReference>
<evidence type="ECO:0000256" key="2">
    <source>
        <dbReference type="ARBA" id="ARBA00004893"/>
    </source>
</evidence>
<feature type="domain" description="Quinolinate phosphoribosyl transferase C-terminal" evidence="10">
    <location>
        <begin position="106"/>
        <end position="268"/>
    </location>
</feature>
<feature type="domain" description="Quinolinate phosphoribosyl transferase N-terminal" evidence="11">
    <location>
        <begin position="19"/>
        <end position="104"/>
    </location>
</feature>
<dbReference type="RefSeq" id="WP_243537857.1">
    <property type="nucleotide sequence ID" value="NZ_CP093442.1"/>
</dbReference>
<dbReference type="Proteomes" id="UP000830116">
    <property type="component" value="Chromosome"/>
</dbReference>
<evidence type="ECO:0000313" key="13">
    <source>
        <dbReference type="Proteomes" id="UP000830116"/>
    </source>
</evidence>
<dbReference type="SUPFAM" id="SSF54675">
    <property type="entry name" value="Nicotinate/Quinolinate PRTase N-terminal domain-like"/>
    <property type="match status" value="1"/>
</dbReference>
<evidence type="ECO:0000259" key="11">
    <source>
        <dbReference type="Pfam" id="PF02749"/>
    </source>
</evidence>
<dbReference type="PANTHER" id="PTHR32179">
    <property type="entry name" value="NICOTINATE-NUCLEOTIDE PYROPHOSPHORYLASE [CARBOXYLATING]"/>
    <property type="match status" value="1"/>
</dbReference>
<evidence type="ECO:0000256" key="9">
    <source>
        <dbReference type="PIRNR" id="PIRNR006250"/>
    </source>
</evidence>
<evidence type="ECO:0000256" key="4">
    <source>
        <dbReference type="ARBA" id="ARBA00011944"/>
    </source>
</evidence>
<evidence type="ECO:0000259" key="10">
    <source>
        <dbReference type="Pfam" id="PF01729"/>
    </source>
</evidence>
<evidence type="ECO:0000256" key="7">
    <source>
        <dbReference type="ARBA" id="ARBA00022679"/>
    </source>
</evidence>
<sequence length="274" mass="30534">MTLLELIRAAIKEDMPQGDVTTESLALKPRIGRAKLKAKEDIVLSGASAFEQSMQALEPNVRIKWHFEEGDEILKNQIICTIEGDLVQVLKAERVALNFLGHLSGIATHTRRFVKKVAGTKTKILDTRKTTPGFRELEKRAVVHGGGMNHRMNLSDAIMIKDNHISVMGGIKNAVNRVREHSQLHIEVEARTLEEIKEAVDMKVHRILLDNMDNEMLKKALSMIPSEIETEASGNMNLERIQSVAEIGVNYISVGALTHSAPCADVSLVFNWED</sequence>
<evidence type="ECO:0000256" key="5">
    <source>
        <dbReference type="ARBA" id="ARBA00022642"/>
    </source>
</evidence>
<dbReference type="EC" id="2.4.2.19" evidence="4"/>